<accession>A0AAD6MDH0</accession>
<organism evidence="1 2">
    <name type="scientific">Populus alba x Populus x berolinensis</name>
    <dbReference type="NCBI Taxonomy" id="444605"/>
    <lineage>
        <taxon>Eukaryota</taxon>
        <taxon>Viridiplantae</taxon>
        <taxon>Streptophyta</taxon>
        <taxon>Embryophyta</taxon>
        <taxon>Tracheophyta</taxon>
        <taxon>Spermatophyta</taxon>
        <taxon>Magnoliopsida</taxon>
        <taxon>eudicotyledons</taxon>
        <taxon>Gunneridae</taxon>
        <taxon>Pentapetalae</taxon>
        <taxon>rosids</taxon>
        <taxon>fabids</taxon>
        <taxon>Malpighiales</taxon>
        <taxon>Salicaceae</taxon>
        <taxon>Saliceae</taxon>
        <taxon>Populus</taxon>
    </lineage>
</organism>
<keyword evidence="2" id="KW-1185">Reference proteome</keyword>
<gene>
    <name evidence="1" type="ORF">NC653_026005</name>
</gene>
<dbReference type="Proteomes" id="UP001164929">
    <property type="component" value="Chromosome 10"/>
</dbReference>
<proteinExistence type="predicted"/>
<evidence type="ECO:0000313" key="1">
    <source>
        <dbReference type="EMBL" id="KAJ6983054.1"/>
    </source>
</evidence>
<evidence type="ECO:0000313" key="2">
    <source>
        <dbReference type="Proteomes" id="UP001164929"/>
    </source>
</evidence>
<name>A0AAD6MDH0_9ROSI</name>
<dbReference type="EMBL" id="JAQIZT010000010">
    <property type="protein sequence ID" value="KAJ6983054.1"/>
    <property type="molecule type" value="Genomic_DNA"/>
</dbReference>
<protein>
    <submittedName>
        <fullName evidence="1">Uncharacterized protein</fullName>
    </submittedName>
</protein>
<comment type="caution">
    <text evidence="1">The sequence shown here is derived from an EMBL/GenBank/DDBJ whole genome shotgun (WGS) entry which is preliminary data.</text>
</comment>
<sequence length="64" mass="7441">MIVIVTQQFRGHQLPTRLLNKITGLLFDCYTHLTRQAEDQPRNLGLVTCHDRTSVSSHRIIRIK</sequence>
<reference evidence="1" key="1">
    <citation type="journal article" date="2023" name="Mol. Ecol. Resour.">
        <title>Chromosome-level genome assembly of a triploid poplar Populus alba 'Berolinensis'.</title>
        <authorList>
            <person name="Chen S."/>
            <person name="Yu Y."/>
            <person name="Wang X."/>
            <person name="Wang S."/>
            <person name="Zhang T."/>
            <person name="Zhou Y."/>
            <person name="He R."/>
            <person name="Meng N."/>
            <person name="Wang Y."/>
            <person name="Liu W."/>
            <person name="Liu Z."/>
            <person name="Liu J."/>
            <person name="Guo Q."/>
            <person name="Huang H."/>
            <person name="Sederoff R.R."/>
            <person name="Wang G."/>
            <person name="Qu G."/>
            <person name="Chen S."/>
        </authorList>
    </citation>
    <scope>NUCLEOTIDE SEQUENCE</scope>
    <source>
        <strain evidence="1">SC-2020</strain>
    </source>
</reference>
<dbReference type="AlphaFoldDB" id="A0AAD6MDH0"/>